<dbReference type="InterPro" id="IPR043136">
    <property type="entry name" value="B30.2/SPRY_sf"/>
</dbReference>
<dbReference type="Gene3D" id="2.60.120.920">
    <property type="match status" value="1"/>
</dbReference>
<keyword evidence="1" id="KW-0812">Transmembrane</keyword>
<dbReference type="Proteomes" id="UP000887572">
    <property type="component" value="Unplaced"/>
</dbReference>
<sequence length="159" mass="18095">MPSRQLKGLTLQNRWDSAACHEKLALSEPARLIVQFIGEKEEWRSVLAERPIPKGKFGIFYYEVTIFDQKFSIHIGLATIQTPLDKRGLTPVTSSAAAWIWQLAKSFTQKMDCDWILTGCMSILAPICFHAFRCAILTLKLKQILARISNSTLPRAFRK</sequence>
<dbReference type="SUPFAM" id="SSF49899">
    <property type="entry name" value="Concanavalin A-like lectins/glucanases"/>
    <property type="match status" value="1"/>
</dbReference>
<reference evidence="3" key="1">
    <citation type="submission" date="2022-11" db="UniProtKB">
        <authorList>
            <consortium name="WormBaseParasite"/>
        </authorList>
    </citation>
    <scope>IDENTIFICATION</scope>
</reference>
<dbReference type="WBParaSite" id="Gr19_v10_g15246.t1">
    <property type="protein sequence ID" value="Gr19_v10_g15246.t1"/>
    <property type="gene ID" value="Gr19_v10_g15246"/>
</dbReference>
<evidence type="ECO:0000313" key="3">
    <source>
        <dbReference type="WBParaSite" id="Gr19_v10_g15246.t1"/>
    </source>
</evidence>
<accession>A0A914H9D2</accession>
<feature type="transmembrane region" description="Helical" evidence="1">
    <location>
        <begin position="115"/>
        <end position="139"/>
    </location>
</feature>
<keyword evidence="2" id="KW-1185">Reference proteome</keyword>
<keyword evidence="1" id="KW-1133">Transmembrane helix</keyword>
<dbReference type="InterPro" id="IPR013320">
    <property type="entry name" value="ConA-like_dom_sf"/>
</dbReference>
<dbReference type="AlphaFoldDB" id="A0A914H9D2"/>
<proteinExistence type="predicted"/>
<keyword evidence="1" id="KW-0472">Membrane</keyword>
<protein>
    <submittedName>
        <fullName evidence="3">Uncharacterized protein</fullName>
    </submittedName>
</protein>
<evidence type="ECO:0000256" key="1">
    <source>
        <dbReference type="SAM" id="Phobius"/>
    </source>
</evidence>
<organism evidence="2 3">
    <name type="scientific">Globodera rostochiensis</name>
    <name type="common">Golden nematode worm</name>
    <name type="synonym">Heterodera rostochiensis</name>
    <dbReference type="NCBI Taxonomy" id="31243"/>
    <lineage>
        <taxon>Eukaryota</taxon>
        <taxon>Metazoa</taxon>
        <taxon>Ecdysozoa</taxon>
        <taxon>Nematoda</taxon>
        <taxon>Chromadorea</taxon>
        <taxon>Rhabditida</taxon>
        <taxon>Tylenchina</taxon>
        <taxon>Tylenchomorpha</taxon>
        <taxon>Tylenchoidea</taxon>
        <taxon>Heteroderidae</taxon>
        <taxon>Heteroderinae</taxon>
        <taxon>Globodera</taxon>
    </lineage>
</organism>
<name>A0A914H9D2_GLORO</name>
<evidence type="ECO:0000313" key="2">
    <source>
        <dbReference type="Proteomes" id="UP000887572"/>
    </source>
</evidence>